<keyword evidence="2" id="KW-1185">Reference proteome</keyword>
<protein>
    <submittedName>
        <fullName evidence="1">Uncharacterized protein</fullName>
    </submittedName>
</protein>
<dbReference type="EMBL" id="JANJYJ010000004">
    <property type="protein sequence ID" value="KAK3218573.1"/>
    <property type="molecule type" value="Genomic_DNA"/>
</dbReference>
<proteinExistence type="predicted"/>
<sequence length="158" mass="17943">MLVQIQRRGRHVQGFSCTAANVPGTSEVRHNVSAYDSDNATTWVIPKTYSFSFGIGRSNTLVAEEHTSMIYKGQLFPTKKDLKRPLGLFAMRQNFEWKVKMSNKTTLHRVCLIDNFDGTHLKGRFTGAMFVATAQDRKEQVYPIAFGYGDSENNLSWE</sequence>
<reference evidence="1" key="1">
    <citation type="journal article" date="2023" name="Plant J.">
        <title>Genome sequences and population genomics provide insights into the demographic history, inbreeding, and mutation load of two 'living fossil' tree species of Dipteronia.</title>
        <authorList>
            <person name="Feng Y."/>
            <person name="Comes H.P."/>
            <person name="Chen J."/>
            <person name="Zhu S."/>
            <person name="Lu R."/>
            <person name="Zhang X."/>
            <person name="Li P."/>
            <person name="Qiu J."/>
            <person name="Olsen K.M."/>
            <person name="Qiu Y."/>
        </authorList>
    </citation>
    <scope>NUCLEOTIDE SEQUENCE</scope>
    <source>
        <strain evidence="1">NBL</strain>
    </source>
</reference>
<accession>A0AAE0E821</accession>
<evidence type="ECO:0000313" key="2">
    <source>
        <dbReference type="Proteomes" id="UP001281410"/>
    </source>
</evidence>
<name>A0AAE0E821_9ROSI</name>
<evidence type="ECO:0000313" key="1">
    <source>
        <dbReference type="EMBL" id="KAK3218573.1"/>
    </source>
</evidence>
<gene>
    <name evidence="1" type="ORF">Dsin_012543</name>
</gene>
<organism evidence="1 2">
    <name type="scientific">Dipteronia sinensis</name>
    <dbReference type="NCBI Taxonomy" id="43782"/>
    <lineage>
        <taxon>Eukaryota</taxon>
        <taxon>Viridiplantae</taxon>
        <taxon>Streptophyta</taxon>
        <taxon>Embryophyta</taxon>
        <taxon>Tracheophyta</taxon>
        <taxon>Spermatophyta</taxon>
        <taxon>Magnoliopsida</taxon>
        <taxon>eudicotyledons</taxon>
        <taxon>Gunneridae</taxon>
        <taxon>Pentapetalae</taxon>
        <taxon>rosids</taxon>
        <taxon>malvids</taxon>
        <taxon>Sapindales</taxon>
        <taxon>Sapindaceae</taxon>
        <taxon>Hippocastanoideae</taxon>
        <taxon>Acereae</taxon>
        <taxon>Dipteronia</taxon>
    </lineage>
</organism>
<dbReference type="AlphaFoldDB" id="A0AAE0E821"/>
<comment type="caution">
    <text evidence="1">The sequence shown here is derived from an EMBL/GenBank/DDBJ whole genome shotgun (WGS) entry which is preliminary data.</text>
</comment>
<dbReference type="Proteomes" id="UP001281410">
    <property type="component" value="Unassembled WGS sequence"/>
</dbReference>